<comment type="caution">
    <text evidence="2">The sequence shown here is derived from an EMBL/GenBank/DDBJ whole genome shotgun (WGS) entry which is preliminary data.</text>
</comment>
<accession>A0A6A4X980</accession>
<dbReference type="PANTHER" id="PTHR13622">
    <property type="entry name" value="THIAMIN PYROPHOSPHOKINASE"/>
    <property type="match status" value="1"/>
</dbReference>
<sequence>MEKSRFIALARKFNAVLFEENGLLSGALPLVVAGHTVGLVRAELLPLVRAASMFHVTEGAVTLDPALETPEARSAAMAELLQRWRTQENLVALRGWRNECYDVRASFSSAPLLKMERSATCVFGIRQYGVDLNGYTHHPERGFCVWIQRRSLEKPTWPGKLDNMVSGGLTSGLGLLEAVQKEAWEEAGIPEHLLPGIRSAGAVSLSLRPLSCGSATTTRVSPCPARRPGGRTDAPLWPLCARICYRSERGLFANTEFVYDLELPADFTPQPQDGEVDEYRLMPVQELMELVCSPEFKTTSAPVTLDFLIRHGFITPNNEPRFLEICELLHVPLASAYSTGRLISGLQAIHG</sequence>
<protein>
    <recommendedName>
        <fullName evidence="1">Nudix hydrolase domain-containing protein</fullName>
    </recommendedName>
</protein>
<dbReference type="Pfam" id="PF15916">
    <property type="entry name" value="DUF4743"/>
    <property type="match status" value="1"/>
</dbReference>
<dbReference type="InterPro" id="IPR000086">
    <property type="entry name" value="NUDIX_hydrolase_dom"/>
</dbReference>
<dbReference type="SUPFAM" id="SSF55811">
    <property type="entry name" value="Nudix"/>
    <property type="match status" value="1"/>
</dbReference>
<dbReference type="EMBL" id="VIIS01000051">
    <property type="protein sequence ID" value="KAF0314069.1"/>
    <property type="molecule type" value="Genomic_DNA"/>
</dbReference>
<dbReference type="GO" id="GO:0044715">
    <property type="term" value="F:8-oxo-dGDP phosphatase activity"/>
    <property type="evidence" value="ECO:0007669"/>
    <property type="project" value="TreeGrafter"/>
</dbReference>
<evidence type="ECO:0000313" key="3">
    <source>
        <dbReference type="Proteomes" id="UP000440578"/>
    </source>
</evidence>
<dbReference type="PROSITE" id="PS51462">
    <property type="entry name" value="NUDIX"/>
    <property type="match status" value="1"/>
</dbReference>
<dbReference type="PANTHER" id="PTHR13622:SF8">
    <property type="entry name" value="THIAMIN PYROPHOSPHOKINASE 1"/>
    <property type="match status" value="1"/>
</dbReference>
<dbReference type="Pfam" id="PF00293">
    <property type="entry name" value="NUDIX"/>
    <property type="match status" value="1"/>
</dbReference>
<gene>
    <name evidence="2" type="primary">YJR142W</name>
    <name evidence="2" type="ORF">FJT64_015449</name>
</gene>
<reference evidence="2 3" key="1">
    <citation type="submission" date="2019-07" db="EMBL/GenBank/DDBJ databases">
        <title>Draft genome assembly of a fouling barnacle, Amphibalanus amphitrite (Darwin, 1854): The first reference genome for Thecostraca.</title>
        <authorList>
            <person name="Kim W."/>
        </authorList>
    </citation>
    <scope>NUCLEOTIDE SEQUENCE [LARGE SCALE GENOMIC DNA]</scope>
    <source>
        <strain evidence="2">SNU_AA5</strain>
        <tissue evidence="2">Soma without cirri and trophi</tissue>
    </source>
</reference>
<dbReference type="CDD" id="cd03676">
    <property type="entry name" value="NUDIX_Tnr3_like"/>
    <property type="match status" value="1"/>
</dbReference>
<evidence type="ECO:0000313" key="2">
    <source>
        <dbReference type="EMBL" id="KAF0314069.1"/>
    </source>
</evidence>
<organism evidence="2 3">
    <name type="scientific">Amphibalanus amphitrite</name>
    <name type="common">Striped barnacle</name>
    <name type="synonym">Balanus amphitrite</name>
    <dbReference type="NCBI Taxonomy" id="1232801"/>
    <lineage>
        <taxon>Eukaryota</taxon>
        <taxon>Metazoa</taxon>
        <taxon>Ecdysozoa</taxon>
        <taxon>Arthropoda</taxon>
        <taxon>Crustacea</taxon>
        <taxon>Multicrustacea</taxon>
        <taxon>Cirripedia</taxon>
        <taxon>Thoracica</taxon>
        <taxon>Thoracicalcarea</taxon>
        <taxon>Balanomorpha</taxon>
        <taxon>Balanoidea</taxon>
        <taxon>Balanidae</taxon>
        <taxon>Amphibalaninae</taxon>
        <taxon>Amphibalanus</taxon>
    </lineage>
</organism>
<dbReference type="OrthoDB" id="6361664at2759"/>
<dbReference type="AlphaFoldDB" id="A0A6A4X980"/>
<dbReference type="InterPro" id="IPR015797">
    <property type="entry name" value="NUDIX_hydrolase-like_dom_sf"/>
</dbReference>
<name>A0A6A4X980_AMPAM</name>
<proteinExistence type="predicted"/>
<keyword evidence="3" id="KW-1185">Reference proteome</keyword>
<dbReference type="Gene3D" id="3.90.79.10">
    <property type="entry name" value="Nucleoside Triphosphate Pyrophosphohydrolase"/>
    <property type="match status" value="1"/>
</dbReference>
<dbReference type="Proteomes" id="UP000440578">
    <property type="component" value="Unassembled WGS sequence"/>
</dbReference>
<evidence type="ECO:0000259" key="1">
    <source>
        <dbReference type="PROSITE" id="PS51462"/>
    </source>
</evidence>
<feature type="domain" description="Nudix hydrolase" evidence="1">
    <location>
        <begin position="115"/>
        <end position="309"/>
    </location>
</feature>
<dbReference type="InterPro" id="IPR031804">
    <property type="entry name" value="DUF4743"/>
</dbReference>